<sequence>MNGAYKLLIGLVRLDPNEFFTTIDSRTRVAPLKLSTTTAKTQIRSKFFTNRVCSDFNKLLRTNVFPKKYTFLGEDRIRLSNYLQFDCIRLTLHVLVHVQ</sequence>
<evidence type="ECO:0000313" key="1">
    <source>
        <dbReference type="EMBL" id="EYC29588.1"/>
    </source>
</evidence>
<keyword evidence="2" id="KW-1185">Reference proteome</keyword>
<gene>
    <name evidence="1" type="primary">Acey_s0006.g3052</name>
    <name evidence="1" type="ORF">Y032_0006g3052</name>
</gene>
<comment type="caution">
    <text evidence="1">The sequence shown here is derived from an EMBL/GenBank/DDBJ whole genome shotgun (WGS) entry which is preliminary data.</text>
</comment>
<proteinExistence type="predicted"/>
<organism evidence="1 2">
    <name type="scientific">Ancylostoma ceylanicum</name>
    <dbReference type="NCBI Taxonomy" id="53326"/>
    <lineage>
        <taxon>Eukaryota</taxon>
        <taxon>Metazoa</taxon>
        <taxon>Ecdysozoa</taxon>
        <taxon>Nematoda</taxon>
        <taxon>Chromadorea</taxon>
        <taxon>Rhabditida</taxon>
        <taxon>Rhabditina</taxon>
        <taxon>Rhabditomorpha</taxon>
        <taxon>Strongyloidea</taxon>
        <taxon>Ancylostomatidae</taxon>
        <taxon>Ancylostomatinae</taxon>
        <taxon>Ancylostoma</taxon>
    </lineage>
</organism>
<reference evidence="2" key="1">
    <citation type="journal article" date="2015" name="Nat. Genet.">
        <title>The genome and transcriptome of the zoonotic hookworm Ancylostoma ceylanicum identify infection-specific gene families.</title>
        <authorList>
            <person name="Schwarz E.M."/>
            <person name="Hu Y."/>
            <person name="Antoshechkin I."/>
            <person name="Miller M.M."/>
            <person name="Sternberg P.W."/>
            <person name="Aroian R.V."/>
        </authorList>
    </citation>
    <scope>NUCLEOTIDE SEQUENCE</scope>
    <source>
        <strain evidence="2">HY135</strain>
    </source>
</reference>
<protein>
    <submittedName>
        <fullName evidence="1">Uncharacterized protein</fullName>
    </submittedName>
</protein>
<dbReference type="AlphaFoldDB" id="A0A016VS70"/>
<dbReference type="Proteomes" id="UP000024635">
    <property type="component" value="Unassembled WGS sequence"/>
</dbReference>
<name>A0A016VS70_9BILA</name>
<dbReference type="EMBL" id="JARK01001342">
    <property type="protein sequence ID" value="EYC29588.1"/>
    <property type="molecule type" value="Genomic_DNA"/>
</dbReference>
<evidence type="ECO:0000313" key="2">
    <source>
        <dbReference type="Proteomes" id="UP000024635"/>
    </source>
</evidence>
<accession>A0A016VS70</accession>